<reference evidence="1 2" key="1">
    <citation type="submission" date="2018-08" db="EMBL/GenBank/DDBJ databases">
        <title>Sequencing the genomes of 1000 actinobacteria strains.</title>
        <authorList>
            <person name="Klenk H.-P."/>
        </authorList>
    </citation>
    <scope>NUCLEOTIDE SEQUENCE [LARGE SCALE GENOMIC DNA]</scope>
    <source>
        <strain evidence="1 2">DSM 44099</strain>
    </source>
</reference>
<protein>
    <submittedName>
        <fullName evidence="1">Squalene synthase HpnC</fullName>
    </submittedName>
</protein>
<dbReference type="Pfam" id="PF00494">
    <property type="entry name" value="SQS_PSY"/>
    <property type="match status" value="1"/>
</dbReference>
<dbReference type="SFLD" id="SFLDS00005">
    <property type="entry name" value="Isoprenoid_Synthase_Type_I"/>
    <property type="match status" value="1"/>
</dbReference>
<dbReference type="AlphaFoldDB" id="A0A3D9Z9S9"/>
<dbReference type="InterPro" id="IPR002060">
    <property type="entry name" value="Squ/phyt_synthse"/>
</dbReference>
<dbReference type="InterPro" id="IPR044843">
    <property type="entry name" value="Trans_IPPS_bact-type"/>
</dbReference>
<dbReference type="CDD" id="cd00683">
    <property type="entry name" value="Trans_IPPS_HH"/>
    <property type="match status" value="1"/>
</dbReference>
<dbReference type="InterPro" id="IPR008949">
    <property type="entry name" value="Isoprenoid_synthase_dom_sf"/>
</dbReference>
<dbReference type="NCBIfam" id="TIGR03464">
    <property type="entry name" value="HpnC"/>
    <property type="match status" value="1"/>
</dbReference>
<dbReference type="InterPro" id="IPR033904">
    <property type="entry name" value="Trans_IPPS_HH"/>
</dbReference>
<dbReference type="GO" id="GO:0051996">
    <property type="term" value="F:squalene synthase [NAD(P)H] activity"/>
    <property type="evidence" value="ECO:0007669"/>
    <property type="project" value="InterPro"/>
</dbReference>
<dbReference type="GO" id="GO:0004311">
    <property type="term" value="F:geranylgeranyl diphosphate synthase activity"/>
    <property type="evidence" value="ECO:0007669"/>
    <property type="project" value="InterPro"/>
</dbReference>
<dbReference type="GO" id="GO:0016114">
    <property type="term" value="P:terpenoid biosynthetic process"/>
    <property type="evidence" value="ECO:0007669"/>
    <property type="project" value="UniProtKB-ARBA"/>
</dbReference>
<comment type="caution">
    <text evidence="1">The sequence shown here is derived from an EMBL/GenBank/DDBJ whole genome shotgun (WGS) entry which is preliminary data.</text>
</comment>
<name>A0A3D9Z9S9_9ACTN</name>
<evidence type="ECO:0000313" key="1">
    <source>
        <dbReference type="EMBL" id="REF94156.1"/>
    </source>
</evidence>
<dbReference type="PANTHER" id="PTHR31480">
    <property type="entry name" value="BIFUNCTIONAL LYCOPENE CYCLASE/PHYTOENE SYNTHASE"/>
    <property type="match status" value="1"/>
</dbReference>
<evidence type="ECO:0000313" key="2">
    <source>
        <dbReference type="Proteomes" id="UP000256913"/>
    </source>
</evidence>
<keyword evidence="2" id="KW-1185">Reference proteome</keyword>
<sequence length="323" mass="35007">MGSIQGDQSSEVAAVMVVESDLPGRAVGGPPGSIADMTSLPDPAGSGDAYLRAKEQAENFPVALRILPRRHRQHLLAVYDVARVVDDLGDQGHGDRRPALRAFDEDLDALFGGGTPRHPVLQRLRPTVQACGLDAQPFHDLVAANLQDQEKAAYGTFDDLVAYCRLSADPVGRIVLGVFGVSTPERLPLSDRICTALQIIEHCQDVAEDRRNGRIYLPLEDLDRFEVRPTDLDAPRASAAVRRLVAFEANRAGTLLDQGLPLLRMLRGWARLAVTGYVAGGRATLYALRRADWDVLSHTPRPSKRDVLAQAVAATLGSGVMSR</sequence>
<dbReference type="InterPro" id="IPR017827">
    <property type="entry name" value="HSQ_synthase_HpnC"/>
</dbReference>
<dbReference type="SFLD" id="SFLDG01018">
    <property type="entry name" value="Squalene/Phytoene_Synthase_Lik"/>
    <property type="match status" value="1"/>
</dbReference>
<organism evidence="1 2">
    <name type="scientific">Asanoa ferruginea</name>
    <dbReference type="NCBI Taxonomy" id="53367"/>
    <lineage>
        <taxon>Bacteria</taxon>
        <taxon>Bacillati</taxon>
        <taxon>Actinomycetota</taxon>
        <taxon>Actinomycetes</taxon>
        <taxon>Micromonosporales</taxon>
        <taxon>Micromonosporaceae</taxon>
        <taxon>Asanoa</taxon>
    </lineage>
</organism>
<dbReference type="Proteomes" id="UP000256913">
    <property type="component" value="Unassembled WGS sequence"/>
</dbReference>
<dbReference type="SFLD" id="SFLDG01212">
    <property type="entry name" value="Phytoene_synthase_like"/>
    <property type="match status" value="1"/>
</dbReference>
<proteinExistence type="predicted"/>
<dbReference type="Gene3D" id="1.10.600.10">
    <property type="entry name" value="Farnesyl Diphosphate Synthase"/>
    <property type="match status" value="1"/>
</dbReference>
<dbReference type="EMBL" id="QUMQ01000001">
    <property type="protein sequence ID" value="REF94156.1"/>
    <property type="molecule type" value="Genomic_DNA"/>
</dbReference>
<dbReference type="SUPFAM" id="SSF48576">
    <property type="entry name" value="Terpenoid synthases"/>
    <property type="match status" value="1"/>
</dbReference>
<accession>A0A3D9Z9S9</accession>
<gene>
    <name evidence="1" type="ORF">DFJ67_0069</name>
</gene>